<organism evidence="2 6">
    <name type="scientific">Didymodactylos carnosus</name>
    <dbReference type="NCBI Taxonomy" id="1234261"/>
    <lineage>
        <taxon>Eukaryota</taxon>
        <taxon>Metazoa</taxon>
        <taxon>Spiralia</taxon>
        <taxon>Gnathifera</taxon>
        <taxon>Rotifera</taxon>
        <taxon>Eurotatoria</taxon>
        <taxon>Bdelloidea</taxon>
        <taxon>Philodinida</taxon>
        <taxon>Philodinidae</taxon>
        <taxon>Didymodactylos</taxon>
    </lineage>
</organism>
<keyword evidence="1" id="KW-0812">Transmembrane</keyword>
<dbReference type="Proteomes" id="UP000663829">
    <property type="component" value="Unassembled WGS sequence"/>
</dbReference>
<dbReference type="Proteomes" id="UP000682733">
    <property type="component" value="Unassembled WGS sequence"/>
</dbReference>
<protein>
    <submittedName>
        <fullName evidence="2">Uncharacterized protein</fullName>
    </submittedName>
</protein>
<sequence length="126" mass="14532">MYTPRKTTRSRANNYDNFTTNLRRTALILAGVALGLGLLRICLMLCKNKPSETRNRRDLTNTSRHQSIAIIDEQHKLDLPPKYDEAINSKTEHEWKLPSYEDLQTTATLPQIHDTRNINNIITTNI</sequence>
<dbReference type="EMBL" id="CAJNOK010020095">
    <property type="protein sequence ID" value="CAF1310947.1"/>
    <property type="molecule type" value="Genomic_DNA"/>
</dbReference>
<accession>A0A814LT37</accession>
<evidence type="ECO:0000313" key="4">
    <source>
        <dbReference type="EMBL" id="CAF3837198.1"/>
    </source>
</evidence>
<dbReference type="EMBL" id="CAJOBC010004686">
    <property type="protein sequence ID" value="CAF3837198.1"/>
    <property type="molecule type" value="Genomic_DNA"/>
</dbReference>
<evidence type="ECO:0000256" key="1">
    <source>
        <dbReference type="SAM" id="Phobius"/>
    </source>
</evidence>
<comment type="caution">
    <text evidence="2">The sequence shown here is derived from an EMBL/GenBank/DDBJ whole genome shotgun (WGS) entry which is preliminary data.</text>
</comment>
<keyword evidence="6" id="KW-1185">Reference proteome</keyword>
<reference evidence="2" key="1">
    <citation type="submission" date="2021-02" db="EMBL/GenBank/DDBJ databases">
        <authorList>
            <person name="Nowell W R."/>
        </authorList>
    </citation>
    <scope>NUCLEOTIDE SEQUENCE</scope>
</reference>
<keyword evidence="1" id="KW-1133">Transmembrane helix</keyword>
<name>A0A814LT37_9BILA</name>
<proteinExistence type="predicted"/>
<dbReference type="Proteomes" id="UP000681722">
    <property type="component" value="Unassembled WGS sequence"/>
</dbReference>
<feature type="transmembrane region" description="Helical" evidence="1">
    <location>
        <begin position="26"/>
        <end position="46"/>
    </location>
</feature>
<evidence type="ECO:0000313" key="5">
    <source>
        <dbReference type="EMBL" id="CAF4118688.1"/>
    </source>
</evidence>
<dbReference type="EMBL" id="CAJOBA010041677">
    <property type="protein sequence ID" value="CAF4118688.1"/>
    <property type="molecule type" value="Genomic_DNA"/>
</dbReference>
<dbReference type="AlphaFoldDB" id="A0A814LT37"/>
<dbReference type="EMBL" id="CAJNOQ010004685">
    <property type="protein sequence ID" value="CAF1069947.1"/>
    <property type="molecule type" value="Genomic_DNA"/>
</dbReference>
<evidence type="ECO:0000313" key="3">
    <source>
        <dbReference type="EMBL" id="CAF1310947.1"/>
    </source>
</evidence>
<dbReference type="Proteomes" id="UP000677228">
    <property type="component" value="Unassembled WGS sequence"/>
</dbReference>
<keyword evidence="1" id="KW-0472">Membrane</keyword>
<evidence type="ECO:0000313" key="6">
    <source>
        <dbReference type="Proteomes" id="UP000663829"/>
    </source>
</evidence>
<evidence type="ECO:0000313" key="2">
    <source>
        <dbReference type="EMBL" id="CAF1069947.1"/>
    </source>
</evidence>
<gene>
    <name evidence="2" type="ORF">GPM918_LOCUS17221</name>
    <name evidence="3" type="ORF">OVA965_LOCUS28978</name>
    <name evidence="4" type="ORF">SRO942_LOCUS17222</name>
    <name evidence="5" type="ORF">TMI583_LOCUS29737</name>
</gene>